<dbReference type="STRING" id="401053.AciPR4_2012"/>
<dbReference type="HOGENOM" id="CLU_2036918_0_0_0"/>
<gene>
    <name evidence="2" type="ordered locus">AciPR4_2012</name>
</gene>
<protein>
    <submittedName>
        <fullName evidence="2">Uncharacterized protein</fullName>
    </submittedName>
</protein>
<evidence type="ECO:0000313" key="2">
    <source>
        <dbReference type="EMBL" id="ADV82816.1"/>
    </source>
</evidence>
<evidence type="ECO:0000313" key="3">
    <source>
        <dbReference type="Proteomes" id="UP000006844"/>
    </source>
</evidence>
<evidence type="ECO:0000256" key="1">
    <source>
        <dbReference type="SAM" id="MobiDB-lite"/>
    </source>
</evidence>
<feature type="compositionally biased region" description="Polar residues" evidence="1">
    <location>
        <begin position="28"/>
        <end position="42"/>
    </location>
</feature>
<dbReference type="EMBL" id="CP002467">
    <property type="protein sequence ID" value="ADV82816.1"/>
    <property type="molecule type" value="Genomic_DNA"/>
</dbReference>
<reference evidence="2 3" key="1">
    <citation type="journal article" date="2012" name="Stand. Genomic Sci.">
        <title>Complete genome sequence of Terriglobus saanensis type strain SP1PR4(T), an Acidobacteria from tundra soil.</title>
        <authorList>
            <person name="Rawat S.R."/>
            <person name="Mannisto M.K."/>
            <person name="Starovoytov V."/>
            <person name="Goodwin L."/>
            <person name="Nolan M."/>
            <person name="Hauser L."/>
            <person name="Land M."/>
            <person name="Davenport K.W."/>
            <person name="Woyke T."/>
            <person name="Haggblom M.M."/>
        </authorList>
    </citation>
    <scope>NUCLEOTIDE SEQUENCE</scope>
    <source>
        <strain evidence="3">ATCC BAA-1853 / DSM 23119 / SP1PR4</strain>
    </source>
</reference>
<dbReference type="AlphaFoldDB" id="E8V7A3"/>
<organism evidence="2 3">
    <name type="scientific">Terriglobus saanensis (strain ATCC BAA-1853 / DSM 23119 / SP1PR4)</name>
    <dbReference type="NCBI Taxonomy" id="401053"/>
    <lineage>
        <taxon>Bacteria</taxon>
        <taxon>Pseudomonadati</taxon>
        <taxon>Acidobacteriota</taxon>
        <taxon>Terriglobia</taxon>
        <taxon>Terriglobales</taxon>
        <taxon>Acidobacteriaceae</taxon>
        <taxon>Terriglobus</taxon>
    </lineage>
</organism>
<accession>E8V7A3</accession>
<feature type="region of interest" description="Disordered" evidence="1">
    <location>
        <begin position="28"/>
        <end position="54"/>
    </location>
</feature>
<keyword evidence="3" id="KW-1185">Reference proteome</keyword>
<proteinExistence type="predicted"/>
<sequence>MEDEVTISRWPCILLVAYLASSGLRISAQSPQQPGYNQQSPSVPIRGPEPDLAGERMRATQVRAREMELHQKMISDTNRLVLLCRQLEDNLKGHAVPNADDLRTLQEIEKLARNVKDRMRQ</sequence>
<dbReference type="Proteomes" id="UP000006844">
    <property type="component" value="Chromosome"/>
</dbReference>
<name>E8V7A3_TERSS</name>
<dbReference type="KEGG" id="tsa:AciPR4_2012"/>